<comment type="caution">
    <text evidence="2">The sequence shown here is derived from an EMBL/GenBank/DDBJ whole genome shotgun (WGS) entry which is preliminary data.</text>
</comment>
<keyword evidence="3" id="KW-1185">Reference proteome</keyword>
<dbReference type="InterPro" id="IPR050664">
    <property type="entry name" value="Octanoyltrans_LipM/LipL"/>
</dbReference>
<dbReference type="SUPFAM" id="SSF55681">
    <property type="entry name" value="Class II aaRS and biotin synthetases"/>
    <property type="match status" value="1"/>
</dbReference>
<dbReference type="InterPro" id="IPR045864">
    <property type="entry name" value="aa-tRNA-synth_II/BPL/LPL"/>
</dbReference>
<protein>
    <submittedName>
        <fullName evidence="2">Biotin/lipoate A/B protein ligase family protein</fullName>
    </submittedName>
</protein>
<dbReference type="GO" id="GO:0016874">
    <property type="term" value="F:ligase activity"/>
    <property type="evidence" value="ECO:0007669"/>
    <property type="project" value="UniProtKB-KW"/>
</dbReference>
<dbReference type="EMBL" id="BAAAUX010000014">
    <property type="protein sequence ID" value="GAA2793899.1"/>
    <property type="molecule type" value="Genomic_DNA"/>
</dbReference>
<gene>
    <name evidence="2" type="ORF">GCM10010470_30980</name>
</gene>
<reference evidence="2 3" key="1">
    <citation type="journal article" date="2019" name="Int. J. Syst. Evol. Microbiol.">
        <title>The Global Catalogue of Microorganisms (GCM) 10K type strain sequencing project: providing services to taxonomists for standard genome sequencing and annotation.</title>
        <authorList>
            <consortium name="The Broad Institute Genomics Platform"/>
            <consortium name="The Broad Institute Genome Sequencing Center for Infectious Disease"/>
            <person name="Wu L."/>
            <person name="Ma J."/>
        </authorList>
    </citation>
    <scope>NUCLEOTIDE SEQUENCE [LARGE SCALE GENOMIC DNA]</scope>
    <source>
        <strain evidence="2 3">JCM 9383</strain>
    </source>
</reference>
<dbReference type="PANTHER" id="PTHR43679">
    <property type="entry name" value="OCTANOYLTRANSFERASE LIPM-RELATED"/>
    <property type="match status" value="1"/>
</dbReference>
<proteinExistence type="predicted"/>
<dbReference type="Pfam" id="PF21948">
    <property type="entry name" value="LplA-B_cat"/>
    <property type="match status" value="1"/>
</dbReference>
<feature type="domain" description="BPL/LPL catalytic" evidence="1">
    <location>
        <begin position="128"/>
        <end position="320"/>
    </location>
</feature>
<accession>A0ABN3VDB4</accession>
<dbReference type="Gene3D" id="3.30.930.10">
    <property type="entry name" value="Bira Bifunctional Protein, Domain 2"/>
    <property type="match status" value="1"/>
</dbReference>
<dbReference type="PANTHER" id="PTHR43679:SF2">
    <property type="entry name" value="OCTANOYL-[GCVH]:PROTEIN N-OCTANOYLTRANSFERASE"/>
    <property type="match status" value="1"/>
</dbReference>
<dbReference type="CDD" id="cd16443">
    <property type="entry name" value="LplA"/>
    <property type="match status" value="1"/>
</dbReference>
<evidence type="ECO:0000313" key="3">
    <source>
        <dbReference type="Proteomes" id="UP001500979"/>
    </source>
</evidence>
<dbReference type="PROSITE" id="PS51733">
    <property type="entry name" value="BPL_LPL_CATALYTIC"/>
    <property type="match status" value="1"/>
</dbReference>
<dbReference type="InterPro" id="IPR004143">
    <property type="entry name" value="BPL_LPL_catalytic"/>
</dbReference>
<evidence type="ECO:0000259" key="1">
    <source>
        <dbReference type="PROSITE" id="PS51733"/>
    </source>
</evidence>
<sequence>MHGEYKVPGGKLVVADVEAAAGRLARVRVSGDFFLEPDEALEDINRALEGAPVDAEVETLARLIHSGLHARVRMVGFGAEAVAIAVRRALTRASDWVDHEWRLVRDGPQVPLMHMALDQVLAEEVAAGRRPPTLRFWEWAAPSVIIGSFQSVRNEVDAEGARRHGVEVVRRITGGGAMFVEPGNTVTYSLYAPESLVAGMSVADSYAFLDDWVLGVLRELGLNVWYQPLNDITSDGGKIGGAAQKRVGPGVVLHHVTMSYDIDADKLGEVLRVGGEKLSDKGVASAKKRVDPLRRQTGLSRQEVISRLVDGFRARYGLVDGAVSEGERSRARDLVASKFGTREWLERVP</sequence>
<dbReference type="Gene3D" id="3.30.390.50">
    <property type="entry name" value="CO dehydrogenase flavoprotein, C-terminal domain"/>
    <property type="match status" value="1"/>
</dbReference>
<evidence type="ECO:0000313" key="2">
    <source>
        <dbReference type="EMBL" id="GAA2793899.1"/>
    </source>
</evidence>
<dbReference type="Proteomes" id="UP001500979">
    <property type="component" value="Unassembled WGS sequence"/>
</dbReference>
<organism evidence="2 3">
    <name type="scientific">Saccharopolyspora taberi</name>
    <dbReference type="NCBI Taxonomy" id="60895"/>
    <lineage>
        <taxon>Bacteria</taxon>
        <taxon>Bacillati</taxon>
        <taxon>Actinomycetota</taxon>
        <taxon>Actinomycetes</taxon>
        <taxon>Pseudonocardiales</taxon>
        <taxon>Pseudonocardiaceae</taxon>
        <taxon>Saccharopolyspora</taxon>
    </lineage>
</organism>
<dbReference type="RefSeq" id="WP_344680370.1">
    <property type="nucleotide sequence ID" value="NZ_BAAAUX010000014.1"/>
</dbReference>
<name>A0ABN3VDB4_9PSEU</name>
<keyword evidence="2" id="KW-0436">Ligase</keyword>